<sequence length="147" mass="14997">SSPPSSRPPPSPGLSLSLPIHGREEPLLQGLRPCGVGDEAAPQLPAGADAAAGVGPPLRGRGRSPPCRQPPPPPPQRRERLQASAAPPGEGQRQRQQQRLHEPAGPAALALPRVVPRVAAGGGDLDPEPAREAGGVRVPPADGLHVP</sequence>
<proteinExistence type="predicted"/>
<accession>A0A1D1XUF4</accession>
<feature type="non-terminal residue" evidence="2">
    <location>
        <position position="1"/>
    </location>
</feature>
<feature type="compositionally biased region" description="Pro residues" evidence="1">
    <location>
        <begin position="1"/>
        <end position="12"/>
    </location>
</feature>
<protein>
    <submittedName>
        <fullName evidence="2">Uncharacterized protein</fullName>
    </submittedName>
</protein>
<name>A0A1D1XUF4_9ARAE</name>
<reference evidence="2" key="1">
    <citation type="submission" date="2015-07" db="EMBL/GenBank/DDBJ databases">
        <title>Transcriptome Assembly of Anthurium amnicola.</title>
        <authorList>
            <person name="Suzuki J."/>
        </authorList>
    </citation>
    <scope>NUCLEOTIDE SEQUENCE</scope>
</reference>
<dbReference type="EMBL" id="GDJX01021922">
    <property type="protein sequence ID" value="JAT46014.1"/>
    <property type="molecule type" value="Transcribed_RNA"/>
</dbReference>
<feature type="compositionally biased region" description="Low complexity" evidence="1">
    <location>
        <begin position="40"/>
        <end position="66"/>
    </location>
</feature>
<dbReference type="AlphaFoldDB" id="A0A1D1XUF4"/>
<evidence type="ECO:0000256" key="1">
    <source>
        <dbReference type="SAM" id="MobiDB-lite"/>
    </source>
</evidence>
<gene>
    <name evidence="2" type="ORF">g.31325</name>
</gene>
<evidence type="ECO:0000313" key="2">
    <source>
        <dbReference type="EMBL" id="JAT46014.1"/>
    </source>
</evidence>
<feature type="region of interest" description="Disordered" evidence="1">
    <location>
        <begin position="1"/>
        <end position="147"/>
    </location>
</feature>
<organism evidence="2">
    <name type="scientific">Anthurium amnicola</name>
    <dbReference type="NCBI Taxonomy" id="1678845"/>
    <lineage>
        <taxon>Eukaryota</taxon>
        <taxon>Viridiplantae</taxon>
        <taxon>Streptophyta</taxon>
        <taxon>Embryophyta</taxon>
        <taxon>Tracheophyta</taxon>
        <taxon>Spermatophyta</taxon>
        <taxon>Magnoliopsida</taxon>
        <taxon>Liliopsida</taxon>
        <taxon>Araceae</taxon>
        <taxon>Pothoideae</taxon>
        <taxon>Potheae</taxon>
        <taxon>Anthurium</taxon>
    </lineage>
</organism>